<dbReference type="FunFam" id="1.10.238.260:FF:000001">
    <property type="entry name" value="2-isopropylmalate synthase"/>
    <property type="match status" value="1"/>
</dbReference>
<comment type="caution">
    <text evidence="11">The sequence shown here is derived from an EMBL/GenBank/DDBJ whole genome shotgun (WGS) entry which is preliminary data.</text>
</comment>
<dbReference type="Gene3D" id="1.10.238.260">
    <property type="match status" value="1"/>
</dbReference>
<dbReference type="InterPro" id="IPR000891">
    <property type="entry name" value="PYR_CT"/>
</dbReference>
<proteinExistence type="inferred from homology"/>
<dbReference type="InterPro" id="IPR013785">
    <property type="entry name" value="Aldolase_TIM"/>
</dbReference>
<evidence type="ECO:0000256" key="7">
    <source>
        <dbReference type="ARBA" id="ARBA00023211"/>
    </source>
</evidence>
<dbReference type="PROSITE" id="PS50991">
    <property type="entry name" value="PYR_CT"/>
    <property type="match status" value="1"/>
</dbReference>
<dbReference type="OrthoDB" id="9804858at2"/>
<dbReference type="PANTHER" id="PTHR10277:SF9">
    <property type="entry name" value="2-ISOPROPYLMALATE SYNTHASE 1, CHLOROPLASTIC-RELATED"/>
    <property type="match status" value="1"/>
</dbReference>
<evidence type="ECO:0000256" key="1">
    <source>
        <dbReference type="ARBA" id="ARBA00004689"/>
    </source>
</evidence>
<keyword evidence="6 9" id="KW-0808">Transferase</keyword>
<keyword evidence="8" id="KW-0100">Branched-chain amino acid biosynthesis</keyword>
<evidence type="ECO:0000256" key="5">
    <source>
        <dbReference type="ARBA" id="ARBA00022605"/>
    </source>
</evidence>
<feature type="domain" description="Pyruvate carboxyltransferase" evidence="10">
    <location>
        <begin position="5"/>
        <end position="267"/>
    </location>
</feature>
<evidence type="ECO:0000256" key="6">
    <source>
        <dbReference type="ARBA" id="ARBA00022679"/>
    </source>
</evidence>
<dbReference type="Pfam" id="PF22617">
    <property type="entry name" value="HCS_D2"/>
    <property type="match status" value="1"/>
</dbReference>
<dbReference type="InterPro" id="IPR002034">
    <property type="entry name" value="AIPM/Hcit_synth_CS"/>
</dbReference>
<accession>A0A0R1R1B6</accession>
<sequence>MTKQIKFFDTTLRDGEQTIGVNFSVEQKVEIAKALEAWGVDYIEAGFPIASPEDFRAVNAIAKTIKHTTVTGLARLVRKDMDAVRDAIAPAPHQMLHTFIATSPIHREYKLHMTKAEMIAKIRSDVAYGKSMFDVVEFSPEDASRTEPDFLVEAVQAAIDAGATMINIPDTVGYDDPEEFGAIFANLKAHIANFDQIEWAAHTHNDLGMAMANAMAAIKNGATQVQGTINGLGDRAGNVDEIQVAAAIHVRGDFYDAETNINLPETKRVSEIVAEASSIAVGPNRPIVGANAFAHESGIHQDGMLKNRQTYEILVPEDVGMHTSLPLGKLSGSHAVMNKLNEMGYHVNREMMGDIFPMFKAIADETDLVTPAEMIVMMQDYKTQQQKRA</sequence>
<dbReference type="CDD" id="cd07940">
    <property type="entry name" value="DRE_TIM_IPMS"/>
    <property type="match status" value="1"/>
</dbReference>
<evidence type="ECO:0000256" key="2">
    <source>
        <dbReference type="ARBA" id="ARBA00009396"/>
    </source>
</evidence>
<keyword evidence="5" id="KW-0028">Amino-acid biosynthesis</keyword>
<evidence type="ECO:0000256" key="8">
    <source>
        <dbReference type="ARBA" id="ARBA00023304"/>
    </source>
</evidence>
<dbReference type="EC" id="2.3.3.13" evidence="3"/>
<dbReference type="PROSITE" id="PS00816">
    <property type="entry name" value="AIPM_HOMOCIT_SYNTH_2"/>
    <property type="match status" value="1"/>
</dbReference>
<dbReference type="PATRIC" id="fig|1423769.4.peg.3288"/>
<dbReference type="PROSITE" id="PS00815">
    <property type="entry name" value="AIPM_HOMOCIT_SYNTH_1"/>
    <property type="match status" value="1"/>
</dbReference>
<dbReference type="GO" id="GO:0003852">
    <property type="term" value="F:2-isopropylmalate synthase activity"/>
    <property type="evidence" value="ECO:0007669"/>
    <property type="project" value="UniProtKB-EC"/>
</dbReference>
<evidence type="ECO:0000313" key="12">
    <source>
        <dbReference type="Proteomes" id="UP000051790"/>
    </source>
</evidence>
<name>A0A0R1R1B6_9LACO</name>
<evidence type="ECO:0000313" key="11">
    <source>
        <dbReference type="EMBL" id="KRL50806.1"/>
    </source>
</evidence>
<dbReference type="RefSeq" id="WP_056962715.1">
    <property type="nucleotide sequence ID" value="NZ_AZEU01000064.1"/>
</dbReference>
<comment type="similarity">
    <text evidence="2">Belongs to the alpha-IPM synthase/homocitrate synthase family. LeuA type 1 subfamily.</text>
</comment>
<dbReference type="InterPro" id="IPR050073">
    <property type="entry name" value="2-IPM_HCS-like"/>
</dbReference>
<dbReference type="EMBL" id="AZEU01000064">
    <property type="protein sequence ID" value="KRL50806.1"/>
    <property type="molecule type" value="Genomic_DNA"/>
</dbReference>
<keyword evidence="12" id="KW-1185">Reference proteome</keyword>
<dbReference type="Pfam" id="PF00682">
    <property type="entry name" value="HMGL-like"/>
    <property type="match status" value="1"/>
</dbReference>
<protein>
    <recommendedName>
        <fullName evidence="3">2-isopropylmalate synthase</fullName>
        <ecNumber evidence="3">2.3.3.13</ecNumber>
    </recommendedName>
</protein>
<dbReference type="GO" id="GO:0009098">
    <property type="term" value="P:L-leucine biosynthetic process"/>
    <property type="evidence" value="ECO:0007669"/>
    <property type="project" value="UniProtKB-KW"/>
</dbReference>
<evidence type="ECO:0000256" key="3">
    <source>
        <dbReference type="ARBA" id="ARBA00012973"/>
    </source>
</evidence>
<keyword evidence="7" id="KW-0464">Manganese</keyword>
<dbReference type="InterPro" id="IPR054691">
    <property type="entry name" value="LeuA/HCS_post-cat"/>
</dbReference>
<comment type="pathway">
    <text evidence="1">Amino-acid biosynthesis; L-leucine biosynthesis; L-leucine from 3-methyl-2-oxobutanoate: step 1/4.</text>
</comment>
<dbReference type="Gene3D" id="3.20.20.70">
    <property type="entry name" value="Aldolase class I"/>
    <property type="match status" value="1"/>
</dbReference>
<dbReference type="FunFam" id="3.20.20.70:FF:000010">
    <property type="entry name" value="2-isopropylmalate synthase"/>
    <property type="match status" value="1"/>
</dbReference>
<gene>
    <name evidence="11" type="ORF">FD01_GL003047</name>
</gene>
<evidence type="ECO:0000256" key="9">
    <source>
        <dbReference type="RuleBase" id="RU003523"/>
    </source>
</evidence>
<organism evidence="11 12">
    <name type="scientific">Lacticaseibacillus manihotivorans DSM 13343 = JCM 12514</name>
    <dbReference type="NCBI Taxonomy" id="1423769"/>
    <lineage>
        <taxon>Bacteria</taxon>
        <taxon>Bacillati</taxon>
        <taxon>Bacillota</taxon>
        <taxon>Bacilli</taxon>
        <taxon>Lactobacillales</taxon>
        <taxon>Lactobacillaceae</taxon>
        <taxon>Lacticaseibacillus</taxon>
    </lineage>
</organism>
<evidence type="ECO:0000259" key="10">
    <source>
        <dbReference type="PROSITE" id="PS50991"/>
    </source>
</evidence>
<dbReference type="AlphaFoldDB" id="A0A0R1R1B6"/>
<dbReference type="SUPFAM" id="SSF51569">
    <property type="entry name" value="Aldolase"/>
    <property type="match status" value="1"/>
</dbReference>
<dbReference type="Proteomes" id="UP000051790">
    <property type="component" value="Unassembled WGS sequence"/>
</dbReference>
<dbReference type="PANTHER" id="PTHR10277">
    <property type="entry name" value="HOMOCITRATE SYNTHASE-RELATED"/>
    <property type="match status" value="1"/>
</dbReference>
<evidence type="ECO:0000256" key="4">
    <source>
        <dbReference type="ARBA" id="ARBA00022430"/>
    </source>
</evidence>
<reference evidence="11 12" key="1">
    <citation type="journal article" date="2015" name="Genome Announc.">
        <title>Expanding the biotechnology potential of lactobacilli through comparative genomics of 213 strains and associated genera.</title>
        <authorList>
            <person name="Sun Z."/>
            <person name="Harris H.M."/>
            <person name="McCann A."/>
            <person name="Guo C."/>
            <person name="Argimon S."/>
            <person name="Zhang W."/>
            <person name="Yang X."/>
            <person name="Jeffery I.B."/>
            <person name="Cooney J.C."/>
            <person name="Kagawa T.F."/>
            <person name="Liu W."/>
            <person name="Song Y."/>
            <person name="Salvetti E."/>
            <person name="Wrobel A."/>
            <person name="Rasinkangas P."/>
            <person name="Parkhill J."/>
            <person name="Rea M.C."/>
            <person name="O'Sullivan O."/>
            <person name="Ritari J."/>
            <person name="Douillard F.P."/>
            <person name="Paul Ross R."/>
            <person name="Yang R."/>
            <person name="Briner A.E."/>
            <person name="Felis G.E."/>
            <person name="de Vos W.M."/>
            <person name="Barrangou R."/>
            <person name="Klaenhammer T.R."/>
            <person name="Caufield P.W."/>
            <person name="Cui Y."/>
            <person name="Zhang H."/>
            <person name="O'Toole P.W."/>
        </authorList>
    </citation>
    <scope>NUCLEOTIDE SEQUENCE [LARGE SCALE GENOMIC DNA]</scope>
    <source>
        <strain evidence="11 12">DSM 13343</strain>
    </source>
</reference>
<keyword evidence="4" id="KW-0432">Leucine biosynthesis</keyword>